<reference evidence="2" key="1">
    <citation type="submission" date="2020-03" db="EMBL/GenBank/DDBJ databases">
        <authorList>
            <person name="Weist P."/>
        </authorList>
    </citation>
    <scope>NUCLEOTIDE SEQUENCE</scope>
</reference>
<keyword evidence="3" id="KW-1185">Reference proteome</keyword>
<evidence type="ECO:0000313" key="3">
    <source>
        <dbReference type="Proteomes" id="UP001153269"/>
    </source>
</evidence>
<name>A0A9N7YLA3_PLEPL</name>
<dbReference type="EMBL" id="CADEAL010001145">
    <property type="protein sequence ID" value="CAB1429511.1"/>
    <property type="molecule type" value="Genomic_DNA"/>
</dbReference>
<accession>A0A9N7YLA3</accession>
<gene>
    <name evidence="2" type="ORF">PLEPLA_LOCUS17489</name>
</gene>
<dbReference type="AlphaFoldDB" id="A0A9N7YLA3"/>
<feature type="compositionally biased region" description="Basic and acidic residues" evidence="1">
    <location>
        <begin position="189"/>
        <end position="225"/>
    </location>
</feature>
<organism evidence="2 3">
    <name type="scientific">Pleuronectes platessa</name>
    <name type="common">European plaice</name>
    <dbReference type="NCBI Taxonomy" id="8262"/>
    <lineage>
        <taxon>Eukaryota</taxon>
        <taxon>Metazoa</taxon>
        <taxon>Chordata</taxon>
        <taxon>Craniata</taxon>
        <taxon>Vertebrata</taxon>
        <taxon>Euteleostomi</taxon>
        <taxon>Actinopterygii</taxon>
        <taxon>Neopterygii</taxon>
        <taxon>Teleostei</taxon>
        <taxon>Neoteleostei</taxon>
        <taxon>Acanthomorphata</taxon>
        <taxon>Carangaria</taxon>
        <taxon>Pleuronectiformes</taxon>
        <taxon>Pleuronectoidei</taxon>
        <taxon>Pleuronectidae</taxon>
        <taxon>Pleuronectes</taxon>
    </lineage>
</organism>
<evidence type="ECO:0000256" key="1">
    <source>
        <dbReference type="SAM" id="MobiDB-lite"/>
    </source>
</evidence>
<comment type="caution">
    <text evidence="2">The sequence shown here is derived from an EMBL/GenBank/DDBJ whole genome shotgun (WGS) entry which is preliminary data.</text>
</comment>
<sequence length="248" mass="27711">MKDDVSDVEILKNHLCSDLTRRTVSYELSGAPEFDNEPSSGATRPRAQPLQAHDTASPVRITVRPGICFCHQSLYLNLRLPHCVYVAHSFDPWSLRFAPTETVPARLSCQRRSGLLQDSKSRKQPGVSKCLVHRAVVSRRLRPASVEHFAARVSCSEPATAPARVECNVAKPRQESSFQSGARVKEDRGWLGEIEKMEEENKHKGGKRERRETGTKQPEAERDEASQGLVVWYHVNTALSGMVVVTLT</sequence>
<proteinExistence type="predicted"/>
<feature type="region of interest" description="Disordered" evidence="1">
    <location>
        <begin position="189"/>
        <end position="226"/>
    </location>
</feature>
<protein>
    <submittedName>
        <fullName evidence="2">Uncharacterized protein</fullName>
    </submittedName>
</protein>
<evidence type="ECO:0000313" key="2">
    <source>
        <dbReference type="EMBL" id="CAB1429511.1"/>
    </source>
</evidence>
<dbReference type="Proteomes" id="UP001153269">
    <property type="component" value="Unassembled WGS sequence"/>
</dbReference>
<feature type="region of interest" description="Disordered" evidence="1">
    <location>
        <begin position="30"/>
        <end position="56"/>
    </location>
</feature>